<dbReference type="EMBL" id="JADEXF010000888">
    <property type="protein sequence ID" value="MBE9107546.1"/>
    <property type="molecule type" value="Genomic_DNA"/>
</dbReference>
<feature type="transmembrane region" description="Helical" evidence="1">
    <location>
        <begin position="55"/>
        <end position="73"/>
    </location>
</feature>
<protein>
    <recommendedName>
        <fullName evidence="2">CD-NTase-associated protein 15 domain-containing protein</fullName>
    </recommendedName>
</protein>
<organism evidence="3 4">
    <name type="scientific">Nostoc cf. edaphicum LEGE 07299</name>
    <dbReference type="NCBI Taxonomy" id="2777974"/>
    <lineage>
        <taxon>Bacteria</taxon>
        <taxon>Bacillati</taxon>
        <taxon>Cyanobacteriota</taxon>
        <taxon>Cyanophyceae</taxon>
        <taxon>Nostocales</taxon>
        <taxon>Nostocaceae</taxon>
        <taxon>Nostoc</taxon>
    </lineage>
</organism>
<keyword evidence="1" id="KW-1133">Transmembrane helix</keyword>
<comment type="caution">
    <text evidence="3">The sequence shown here is derived from an EMBL/GenBank/DDBJ whole genome shotgun (WGS) entry which is preliminary data.</text>
</comment>
<feature type="transmembrane region" description="Helical" evidence="1">
    <location>
        <begin position="21"/>
        <end position="43"/>
    </location>
</feature>
<evidence type="ECO:0000313" key="3">
    <source>
        <dbReference type="EMBL" id="MBE9107546.1"/>
    </source>
</evidence>
<feature type="domain" description="CD-NTase-associated protein 15" evidence="2">
    <location>
        <begin position="89"/>
        <end position="206"/>
    </location>
</feature>
<dbReference type="Proteomes" id="UP000647836">
    <property type="component" value="Unassembled WGS sequence"/>
</dbReference>
<proteinExistence type="predicted"/>
<dbReference type="Pfam" id="PF18153">
    <property type="entry name" value="Cap15_CD_rec"/>
    <property type="match status" value="1"/>
</dbReference>
<keyword evidence="1" id="KW-0472">Membrane</keyword>
<keyword evidence="1" id="KW-0812">Transmembrane</keyword>
<evidence type="ECO:0000256" key="1">
    <source>
        <dbReference type="SAM" id="Phobius"/>
    </source>
</evidence>
<dbReference type="InterPro" id="IPR041208">
    <property type="entry name" value="Cap15"/>
</dbReference>
<sequence>MSGSHGYTILGHSRTNYGRHIGTVAAASAALAVVIAPILLSLFSRFGFLEKIPSVVYWPLTAGLFYVVIHATFDRYIWKLKFPAKLLGLPNISGKWICEGQTFTLGGKVKYEWNGSVTIHQTWEKIKIYLDTGQSSSSSRVATICPENEKGFRLIYSYQNEPKAGEQIGVHIGFCDMVFDQDGLAAQGEYYNVKGRTTIGRMTWTKEI</sequence>
<accession>A0ABR9U4G3</accession>
<name>A0ABR9U4G3_9NOSO</name>
<evidence type="ECO:0000259" key="2">
    <source>
        <dbReference type="Pfam" id="PF18153"/>
    </source>
</evidence>
<evidence type="ECO:0000313" key="4">
    <source>
        <dbReference type="Proteomes" id="UP000647836"/>
    </source>
</evidence>
<keyword evidence="4" id="KW-1185">Reference proteome</keyword>
<reference evidence="3 4" key="1">
    <citation type="submission" date="2020-10" db="EMBL/GenBank/DDBJ databases">
        <authorList>
            <person name="Castelo-Branco R."/>
            <person name="Eusebio N."/>
            <person name="Adriana R."/>
            <person name="Vieira A."/>
            <person name="Brugerolle De Fraissinette N."/>
            <person name="Rezende De Castro R."/>
            <person name="Schneider M.P."/>
            <person name="Vasconcelos V."/>
            <person name="Leao P.N."/>
        </authorList>
    </citation>
    <scope>NUCLEOTIDE SEQUENCE [LARGE SCALE GENOMIC DNA]</scope>
    <source>
        <strain evidence="3 4">LEGE 07299</strain>
    </source>
</reference>
<gene>
    <name evidence="3" type="ORF">IQ229_22235</name>
</gene>